<dbReference type="Proteomes" id="UP000195667">
    <property type="component" value="Unassembled WGS sequence"/>
</dbReference>
<feature type="transmembrane region" description="Helical" evidence="4">
    <location>
        <begin position="106"/>
        <end position="129"/>
    </location>
</feature>
<accession>A0A1R4H2H4</accession>
<evidence type="ECO:0000259" key="5">
    <source>
        <dbReference type="PROSITE" id="PS50850"/>
    </source>
</evidence>
<keyword evidence="7" id="KW-1185">Reference proteome</keyword>
<dbReference type="OrthoDB" id="146345at2"/>
<dbReference type="PANTHER" id="PTHR11360:SF284">
    <property type="entry name" value="EG:103B4.3 PROTEIN-RELATED"/>
    <property type="match status" value="1"/>
</dbReference>
<keyword evidence="2 4" id="KW-1133">Transmembrane helix</keyword>
<feature type="transmembrane region" description="Helical" evidence="4">
    <location>
        <begin position="319"/>
        <end position="340"/>
    </location>
</feature>
<evidence type="ECO:0000256" key="1">
    <source>
        <dbReference type="ARBA" id="ARBA00022692"/>
    </source>
</evidence>
<evidence type="ECO:0000256" key="3">
    <source>
        <dbReference type="ARBA" id="ARBA00023136"/>
    </source>
</evidence>
<dbReference type="InterPro" id="IPR011701">
    <property type="entry name" value="MFS"/>
</dbReference>
<keyword evidence="3 4" id="KW-0472">Membrane</keyword>
<sequence>MENNKQTRIHYAWTVLAVTFACLFVASALRSIPGIIILSLEHEFNWSRETISGAISVNLFLFGLSGPFLGRLMDMYGAKTITLFMICLVILGAVGSTFMQQPWQLYLLWGVVIGAGSGGTSMVMGSALINRWFHKRRGLALGFLGAAFSSGQLIFTPILMNLNIHEGWRVTTLAIASLLGLVVLPLVTWLMVDNPGKKNLRAYGANGISNDVPPPDPGPMRVAMANPQFWLLAFSFGICGFTTSGLFQTHLIPHGIEHGFHEMTMATSLGLMGATDIFGTILSGWLCDRFGKRWPLAMYYTLRGVSLMLLPYVESTEQLMVFSVVYGLNWLSTVPATSALTADLFGKQNVGVVFGWICFAHQIGAALASYGAGYLHGLAGNYTMSFISAGLFALVATGLVVNIRIDANSIAK</sequence>
<feature type="transmembrane region" description="Helical" evidence="4">
    <location>
        <begin position="172"/>
        <end position="192"/>
    </location>
</feature>
<dbReference type="AlphaFoldDB" id="A0A1R4H2H4"/>
<name>A0A1R4H2H4_9GAMM</name>
<evidence type="ECO:0000256" key="2">
    <source>
        <dbReference type="ARBA" id="ARBA00022989"/>
    </source>
</evidence>
<protein>
    <submittedName>
        <fullName evidence="6">Major facilitator superfamily MFS_1</fullName>
    </submittedName>
</protein>
<proteinExistence type="predicted"/>
<evidence type="ECO:0000256" key="4">
    <source>
        <dbReference type="SAM" id="Phobius"/>
    </source>
</evidence>
<dbReference type="GO" id="GO:0022857">
    <property type="term" value="F:transmembrane transporter activity"/>
    <property type="evidence" value="ECO:0007669"/>
    <property type="project" value="InterPro"/>
</dbReference>
<dbReference type="Pfam" id="PF07690">
    <property type="entry name" value="MFS_1"/>
    <property type="match status" value="1"/>
</dbReference>
<dbReference type="InterPro" id="IPR020846">
    <property type="entry name" value="MFS_dom"/>
</dbReference>
<dbReference type="CDD" id="cd17355">
    <property type="entry name" value="MFS_YcxA_like"/>
    <property type="match status" value="1"/>
</dbReference>
<dbReference type="SUPFAM" id="SSF103473">
    <property type="entry name" value="MFS general substrate transporter"/>
    <property type="match status" value="1"/>
</dbReference>
<dbReference type="EMBL" id="FUKI01000053">
    <property type="protein sequence ID" value="SJM90447.1"/>
    <property type="molecule type" value="Genomic_DNA"/>
</dbReference>
<feature type="domain" description="Major facilitator superfamily (MFS) profile" evidence="5">
    <location>
        <begin position="14"/>
        <end position="408"/>
    </location>
</feature>
<dbReference type="PROSITE" id="PS51257">
    <property type="entry name" value="PROKAR_LIPOPROTEIN"/>
    <property type="match status" value="1"/>
</dbReference>
<reference evidence="7" key="1">
    <citation type="submission" date="2017-02" db="EMBL/GenBank/DDBJ databases">
        <authorList>
            <person name="Daims H."/>
        </authorList>
    </citation>
    <scope>NUCLEOTIDE SEQUENCE [LARGE SCALE GENOMIC DNA]</scope>
</reference>
<dbReference type="PROSITE" id="PS50850">
    <property type="entry name" value="MFS"/>
    <property type="match status" value="1"/>
</dbReference>
<dbReference type="InterPro" id="IPR036259">
    <property type="entry name" value="MFS_trans_sf"/>
</dbReference>
<feature type="transmembrane region" description="Helical" evidence="4">
    <location>
        <begin position="81"/>
        <end position="100"/>
    </location>
</feature>
<dbReference type="InterPro" id="IPR050327">
    <property type="entry name" value="Proton-linked_MCT"/>
</dbReference>
<feature type="transmembrane region" description="Helical" evidence="4">
    <location>
        <begin position="229"/>
        <end position="247"/>
    </location>
</feature>
<dbReference type="PANTHER" id="PTHR11360">
    <property type="entry name" value="MONOCARBOXYLATE TRANSPORTER"/>
    <property type="match status" value="1"/>
</dbReference>
<gene>
    <name evidence="6" type="ORF">CRENPOLYSF1_1460001</name>
</gene>
<keyword evidence="1 4" id="KW-0812">Transmembrane</keyword>
<feature type="transmembrane region" description="Helical" evidence="4">
    <location>
        <begin position="384"/>
        <end position="403"/>
    </location>
</feature>
<feature type="transmembrane region" description="Helical" evidence="4">
    <location>
        <begin position="352"/>
        <end position="372"/>
    </location>
</feature>
<feature type="transmembrane region" description="Helical" evidence="4">
    <location>
        <begin position="294"/>
        <end position="313"/>
    </location>
</feature>
<feature type="transmembrane region" description="Helical" evidence="4">
    <location>
        <begin position="141"/>
        <end position="160"/>
    </location>
</feature>
<dbReference type="RefSeq" id="WP_087142538.1">
    <property type="nucleotide sequence ID" value="NZ_FUKI01000053.1"/>
</dbReference>
<feature type="transmembrane region" description="Helical" evidence="4">
    <location>
        <begin position="50"/>
        <end position="69"/>
    </location>
</feature>
<evidence type="ECO:0000313" key="7">
    <source>
        <dbReference type="Proteomes" id="UP000195667"/>
    </source>
</evidence>
<organism evidence="6 7">
    <name type="scientific">Crenothrix polyspora</name>
    <dbReference type="NCBI Taxonomy" id="360316"/>
    <lineage>
        <taxon>Bacteria</taxon>
        <taxon>Pseudomonadati</taxon>
        <taxon>Pseudomonadota</taxon>
        <taxon>Gammaproteobacteria</taxon>
        <taxon>Methylococcales</taxon>
        <taxon>Crenotrichaceae</taxon>
        <taxon>Crenothrix</taxon>
    </lineage>
</organism>
<feature type="transmembrane region" description="Helical" evidence="4">
    <location>
        <begin position="267"/>
        <end position="287"/>
    </location>
</feature>
<feature type="transmembrane region" description="Helical" evidence="4">
    <location>
        <begin position="12"/>
        <end position="38"/>
    </location>
</feature>
<dbReference type="Gene3D" id="1.20.1250.20">
    <property type="entry name" value="MFS general substrate transporter like domains"/>
    <property type="match status" value="2"/>
</dbReference>
<evidence type="ECO:0000313" key="6">
    <source>
        <dbReference type="EMBL" id="SJM90447.1"/>
    </source>
</evidence>